<keyword evidence="7 16" id="KW-0735">Signal-anchor</keyword>
<dbReference type="InterPro" id="IPR005027">
    <property type="entry name" value="Glyco_trans_43"/>
</dbReference>
<dbReference type="GO" id="GO:0046872">
    <property type="term" value="F:metal ion binding"/>
    <property type="evidence" value="ECO:0007669"/>
    <property type="project" value="UniProtKB-KW"/>
</dbReference>
<comment type="pathway">
    <text evidence="16">Protein modification; protein glycosylation.</text>
</comment>
<dbReference type="PANTHER" id="PTHR10896">
    <property type="entry name" value="GALACTOSYLGALACTOSYLXYLOSYLPROTEIN 3-BETA-GLUCURONOSYLTRANSFERASE BETA-1,3-GLUCURONYLTRANSFERASE"/>
    <property type="match status" value="1"/>
</dbReference>
<evidence type="ECO:0000256" key="8">
    <source>
        <dbReference type="ARBA" id="ARBA00022989"/>
    </source>
</evidence>
<feature type="binding site" evidence="14">
    <location>
        <position position="167"/>
    </location>
    <ligand>
        <name>Mn(2+)</name>
        <dbReference type="ChEBI" id="CHEBI:29035"/>
    </ligand>
</feature>
<evidence type="ECO:0000256" key="12">
    <source>
        <dbReference type="ARBA" id="ARBA00047979"/>
    </source>
</evidence>
<evidence type="ECO:0000313" key="18">
    <source>
        <dbReference type="Proteomes" id="UP000276133"/>
    </source>
</evidence>
<evidence type="ECO:0000256" key="2">
    <source>
        <dbReference type="ARBA" id="ARBA00007706"/>
    </source>
</evidence>
<evidence type="ECO:0000256" key="14">
    <source>
        <dbReference type="PIRSR" id="PIRSR605027-3"/>
    </source>
</evidence>
<dbReference type="PANTHER" id="PTHR10896:SF65">
    <property type="entry name" value="GALACTOSYLGALACTOSYLXYLOSYLPROTEIN 3-BETA-GLUCURONOSYLTRANSFERASE 3"/>
    <property type="match status" value="1"/>
</dbReference>
<evidence type="ECO:0000256" key="16">
    <source>
        <dbReference type="RuleBase" id="RU363127"/>
    </source>
</evidence>
<comment type="caution">
    <text evidence="17">The sequence shown here is derived from an EMBL/GenBank/DDBJ whole genome shotgun (WGS) entry which is preliminary data.</text>
</comment>
<comment type="similarity">
    <text evidence="2 16">Belongs to the glycosyltransferase 43 family.</text>
</comment>
<evidence type="ECO:0000256" key="13">
    <source>
        <dbReference type="PIRSR" id="PIRSR605027-1"/>
    </source>
</evidence>
<gene>
    <name evidence="17" type="ORF">BpHYR1_044491</name>
</gene>
<dbReference type="EMBL" id="REGN01000564">
    <property type="protein sequence ID" value="RNA40968.1"/>
    <property type="molecule type" value="Genomic_DNA"/>
</dbReference>
<evidence type="ECO:0000256" key="15">
    <source>
        <dbReference type="PIRSR" id="PIRSR605027-4"/>
    </source>
</evidence>
<evidence type="ECO:0000256" key="1">
    <source>
        <dbReference type="ARBA" id="ARBA00004606"/>
    </source>
</evidence>
<keyword evidence="4 16" id="KW-0808">Transferase</keyword>
<keyword evidence="8" id="KW-1133">Transmembrane helix</keyword>
<evidence type="ECO:0000256" key="9">
    <source>
        <dbReference type="ARBA" id="ARBA00023136"/>
    </source>
</evidence>
<dbReference type="Gene3D" id="3.90.550.10">
    <property type="entry name" value="Spore Coat Polysaccharide Biosynthesis Protein SpsA, Chain A"/>
    <property type="match status" value="1"/>
</dbReference>
<sequence>MKTLEYVLVYFGILILLNQTNENILANDLIYKSQVKKKIENCQKIHSCKYFLRFVDIYDEMPTIYIITPTYLRETQMADLTRLRNTLLLVPKIVWIIVEDSLEKSDKISSFAMESNLNIVHLAEKTLKLEKPSKYSAHKGVEQRNRGIYWIKEKQPQNAIVYFADDDNSYSLKLFEDIRSVKKIGVWPVALVGGLKYEAPICNNDKVVDWFYAYNQRRYVPTDMASFAINVQLLYQFDDSYFERFTKSDLEGSFLKRLNIKVADFEPKAEVCSKIHVWHTRTMLVKIRKGEIVERKI</sequence>
<dbReference type="InterPro" id="IPR029044">
    <property type="entry name" value="Nucleotide-diphossugar_trans"/>
</dbReference>
<evidence type="ECO:0000256" key="3">
    <source>
        <dbReference type="ARBA" id="ARBA00012641"/>
    </source>
</evidence>
<feature type="active site" description="Proton donor/acceptor" evidence="13">
    <location>
        <position position="251"/>
    </location>
</feature>
<dbReference type="SUPFAM" id="SSF53448">
    <property type="entry name" value="Nucleotide-diphospho-sugar transferases"/>
    <property type="match status" value="1"/>
</dbReference>
<dbReference type="UniPathway" id="UPA00378"/>
<keyword evidence="18" id="KW-1185">Reference proteome</keyword>
<keyword evidence="9" id="KW-0472">Membrane</keyword>
<evidence type="ECO:0000256" key="6">
    <source>
        <dbReference type="ARBA" id="ARBA00022723"/>
    </source>
</evidence>
<dbReference type="STRING" id="10195.A0A3M7SZF6"/>
<evidence type="ECO:0000256" key="11">
    <source>
        <dbReference type="ARBA" id="ARBA00023211"/>
    </source>
</evidence>
<evidence type="ECO:0000256" key="10">
    <source>
        <dbReference type="ARBA" id="ARBA00023180"/>
    </source>
</evidence>
<name>A0A3M7SZF6_BRAPC</name>
<comment type="subcellular location">
    <subcellularLocation>
        <location evidence="16">Golgi apparatus membrane</location>
        <topology evidence="16">Single-pass type II membrane protein</topology>
    </subcellularLocation>
    <subcellularLocation>
        <location evidence="1">Membrane</location>
        <topology evidence="1">Single-pass type II membrane protein</topology>
    </subcellularLocation>
</comment>
<comment type="catalytic activity">
    <reaction evidence="12 16">
        <text>3-O-(beta-D-galactosyl-(1-&gt;3)-beta-D-galactosyl-(1-&gt;4)-beta-D-xylosyl)-L-seryl-[protein] + UDP-alpha-D-glucuronate = 3-O-(beta-D-GlcA-(1-&gt;3)-beta-D-Gal-(1-&gt;3)-beta-D-Gal-(1-&gt;4)-beta-D-Xyl)-L-seryl-[protein] + UDP + H(+)</text>
        <dbReference type="Rhea" id="RHEA:24168"/>
        <dbReference type="Rhea" id="RHEA-COMP:12571"/>
        <dbReference type="Rhea" id="RHEA-COMP:12573"/>
        <dbReference type="ChEBI" id="CHEBI:15378"/>
        <dbReference type="ChEBI" id="CHEBI:58052"/>
        <dbReference type="ChEBI" id="CHEBI:58223"/>
        <dbReference type="ChEBI" id="CHEBI:132090"/>
        <dbReference type="ChEBI" id="CHEBI:132093"/>
        <dbReference type="EC" id="2.4.1.135"/>
    </reaction>
</comment>
<dbReference type="GO" id="GO:0005975">
    <property type="term" value="P:carbohydrate metabolic process"/>
    <property type="evidence" value="ECO:0007669"/>
    <property type="project" value="TreeGrafter"/>
</dbReference>
<dbReference type="Pfam" id="PF03360">
    <property type="entry name" value="Glyco_transf_43"/>
    <property type="match status" value="1"/>
</dbReference>
<evidence type="ECO:0000256" key="4">
    <source>
        <dbReference type="ARBA" id="ARBA00022679"/>
    </source>
</evidence>
<dbReference type="AlphaFoldDB" id="A0A3M7SZF6"/>
<reference evidence="17 18" key="1">
    <citation type="journal article" date="2018" name="Sci. Rep.">
        <title>Genomic signatures of local adaptation to the degree of environmental predictability in rotifers.</title>
        <authorList>
            <person name="Franch-Gras L."/>
            <person name="Hahn C."/>
            <person name="Garcia-Roger E.M."/>
            <person name="Carmona M.J."/>
            <person name="Serra M."/>
            <person name="Gomez A."/>
        </authorList>
    </citation>
    <scope>NUCLEOTIDE SEQUENCE [LARGE SCALE GENOMIC DNA]</scope>
    <source>
        <strain evidence="17">HYR1</strain>
    </source>
</reference>
<organism evidence="17 18">
    <name type="scientific">Brachionus plicatilis</name>
    <name type="common">Marine rotifer</name>
    <name type="synonym">Brachionus muelleri</name>
    <dbReference type="NCBI Taxonomy" id="10195"/>
    <lineage>
        <taxon>Eukaryota</taxon>
        <taxon>Metazoa</taxon>
        <taxon>Spiralia</taxon>
        <taxon>Gnathifera</taxon>
        <taxon>Rotifera</taxon>
        <taxon>Eurotatoria</taxon>
        <taxon>Monogononta</taxon>
        <taxon>Pseudotrocha</taxon>
        <taxon>Ploima</taxon>
        <taxon>Brachionidae</taxon>
        <taxon>Brachionus</taxon>
    </lineage>
</organism>
<evidence type="ECO:0000256" key="5">
    <source>
        <dbReference type="ARBA" id="ARBA00022692"/>
    </source>
</evidence>
<keyword evidence="5" id="KW-0812">Transmembrane</keyword>
<dbReference type="OrthoDB" id="675023at2759"/>
<dbReference type="GO" id="GO:0000139">
    <property type="term" value="C:Golgi membrane"/>
    <property type="evidence" value="ECO:0007669"/>
    <property type="project" value="UniProtKB-SubCell"/>
</dbReference>
<feature type="site" description="Interaction with galactose moiety of substrate glycoprotein" evidence="15">
    <location>
        <position position="198"/>
    </location>
</feature>
<proteinExistence type="inferred from homology"/>
<keyword evidence="6 14" id="KW-0479">Metal-binding</keyword>
<evidence type="ECO:0000256" key="7">
    <source>
        <dbReference type="ARBA" id="ARBA00022968"/>
    </source>
</evidence>
<dbReference type="GO" id="GO:0050650">
    <property type="term" value="P:chondroitin sulfate proteoglycan biosynthetic process"/>
    <property type="evidence" value="ECO:0007669"/>
    <property type="project" value="TreeGrafter"/>
</dbReference>
<dbReference type="EC" id="2.4.1.135" evidence="3 16"/>
<keyword evidence="11 14" id="KW-0464">Manganese</keyword>
<keyword evidence="17" id="KW-0328">Glycosyltransferase</keyword>
<accession>A0A3M7SZF6</accession>
<dbReference type="FunFam" id="3.90.550.10:FF:000044">
    <property type="entry name" value="Galactosylgalactosylxylosylprotein 3-beta-glucuronosyltransferase"/>
    <property type="match status" value="1"/>
</dbReference>
<keyword evidence="10" id="KW-0325">Glycoprotein</keyword>
<evidence type="ECO:0000313" key="17">
    <source>
        <dbReference type="EMBL" id="RNA40968.1"/>
    </source>
</evidence>
<keyword evidence="16" id="KW-0333">Golgi apparatus</keyword>
<comment type="cofactor">
    <cofactor evidence="14 16">
        <name>Mn(2+)</name>
        <dbReference type="ChEBI" id="CHEBI:29035"/>
    </cofactor>
</comment>
<dbReference type="Proteomes" id="UP000276133">
    <property type="component" value="Unassembled WGS sequence"/>
</dbReference>
<dbReference type="GO" id="GO:0015018">
    <property type="term" value="F:galactosylgalactosylxylosylprotein 3-beta-glucuronosyltransferase activity"/>
    <property type="evidence" value="ECO:0007669"/>
    <property type="project" value="UniProtKB-UniRule"/>
</dbReference>
<protein>
    <recommendedName>
        <fullName evidence="3 16">Galactosylgalactosylxylosylprotein 3-beta-glucuronosyltransferase</fullName>
        <ecNumber evidence="3 16">2.4.1.135</ecNumber>
    </recommendedName>
</protein>